<evidence type="ECO:0000313" key="5">
    <source>
        <dbReference type="EMBL" id="EOT30782.1"/>
    </source>
</evidence>
<evidence type="ECO:0000256" key="4">
    <source>
        <dbReference type="ARBA" id="ARBA00023315"/>
    </source>
</evidence>
<keyword evidence="6" id="KW-1185">Reference proteome</keyword>
<evidence type="ECO:0000313" key="6">
    <source>
        <dbReference type="Proteomes" id="UP000014136"/>
    </source>
</evidence>
<name>S0JET2_9ENTE</name>
<dbReference type="HOGENOM" id="CLU_051638_10_2_9"/>
<proteinExistence type="inferred from homology"/>
<dbReference type="eggNOG" id="COG1045">
    <property type="taxonomic scope" value="Bacteria"/>
</dbReference>
<comment type="caution">
    <text evidence="5">The sequence shown here is derived from an EMBL/GenBank/DDBJ whole genome shotgun (WGS) entry which is preliminary data.</text>
</comment>
<keyword evidence="3" id="KW-0677">Repeat</keyword>
<gene>
    <name evidence="5" type="ORF">OMQ_00486</name>
</gene>
<dbReference type="InterPro" id="IPR018357">
    <property type="entry name" value="Hexapep_transf_CS"/>
</dbReference>
<protein>
    <recommendedName>
        <fullName evidence="7">Serine acetyltransferase</fullName>
    </recommendedName>
</protein>
<dbReference type="PATRIC" id="fig|1139996.3.peg.480"/>
<dbReference type="InterPro" id="IPR045304">
    <property type="entry name" value="LbH_SAT"/>
</dbReference>
<dbReference type="CDD" id="cd03354">
    <property type="entry name" value="LbH_SAT"/>
    <property type="match status" value="1"/>
</dbReference>
<dbReference type="RefSeq" id="WP_016174297.1">
    <property type="nucleotide sequence ID" value="NZ_KE136389.1"/>
</dbReference>
<dbReference type="OrthoDB" id="9812571at2"/>
<evidence type="ECO:0000256" key="1">
    <source>
        <dbReference type="ARBA" id="ARBA00007274"/>
    </source>
</evidence>
<evidence type="ECO:0008006" key="7">
    <source>
        <dbReference type="Google" id="ProtNLM"/>
    </source>
</evidence>
<comment type="similarity">
    <text evidence="1">Belongs to the transferase hexapeptide repeat family.</text>
</comment>
<dbReference type="EMBL" id="AHYT01000001">
    <property type="protein sequence ID" value="EOT30782.1"/>
    <property type="molecule type" value="Genomic_DNA"/>
</dbReference>
<dbReference type="PROSITE" id="PS00101">
    <property type="entry name" value="HEXAPEP_TRANSFERASES"/>
    <property type="match status" value="1"/>
</dbReference>
<accession>S0JET2</accession>
<dbReference type="InterPro" id="IPR011004">
    <property type="entry name" value="Trimer_LpxA-like_sf"/>
</dbReference>
<dbReference type="PANTHER" id="PTHR42811">
    <property type="entry name" value="SERINE ACETYLTRANSFERASE"/>
    <property type="match status" value="1"/>
</dbReference>
<keyword evidence="4" id="KW-0012">Acyltransferase</keyword>
<dbReference type="Gene3D" id="2.160.10.10">
    <property type="entry name" value="Hexapeptide repeat proteins"/>
    <property type="match status" value="1"/>
</dbReference>
<keyword evidence="2" id="KW-0808">Transferase</keyword>
<evidence type="ECO:0000256" key="3">
    <source>
        <dbReference type="ARBA" id="ARBA00022737"/>
    </source>
</evidence>
<dbReference type="SUPFAM" id="SSF51161">
    <property type="entry name" value="Trimeric LpxA-like enzymes"/>
    <property type="match status" value="1"/>
</dbReference>
<organism evidence="5 6">
    <name type="scientific">Enterococcus saccharolyticus subsp. saccharolyticus ATCC 43076</name>
    <dbReference type="NCBI Taxonomy" id="1139996"/>
    <lineage>
        <taxon>Bacteria</taxon>
        <taxon>Bacillati</taxon>
        <taxon>Bacillota</taxon>
        <taxon>Bacilli</taxon>
        <taxon>Lactobacillales</taxon>
        <taxon>Enterococcaceae</taxon>
        <taxon>Enterococcus</taxon>
    </lineage>
</organism>
<dbReference type="GO" id="GO:0016746">
    <property type="term" value="F:acyltransferase activity"/>
    <property type="evidence" value="ECO:0007669"/>
    <property type="project" value="UniProtKB-KW"/>
</dbReference>
<sequence>MNNIYSDYYRMYGIDKLSLKHKMLPCTIAPQVRHFILIRKWQATNSKVKKKLLSFKMKHLKKESLVDILPQTKLGLGIYMFHTGIVVVNPNAVLGNNITLSPGVTIGKTVNKYTGFSEYPTIGNNVWIGSNAVIVGNVTIGDNVLIAANSFVTKDVPSDSIVLGNPAIIKSKKNATEGYINNPVKV</sequence>
<reference evidence="5 6" key="1">
    <citation type="submission" date="2013-03" db="EMBL/GenBank/DDBJ databases">
        <title>The Genome Sequence of Enterococcus saccharolyticus ATCC_43076 (Illumina only assembly).</title>
        <authorList>
            <consortium name="The Broad Institute Genomics Platform"/>
            <consortium name="The Broad Institute Genome Sequencing Center for Infectious Disease"/>
            <person name="Earl A."/>
            <person name="Russ C."/>
            <person name="Gilmore M."/>
            <person name="Surin D."/>
            <person name="Walker B."/>
            <person name="Young S."/>
            <person name="Zeng Q."/>
            <person name="Gargeya S."/>
            <person name="Fitzgerald M."/>
            <person name="Haas B."/>
            <person name="Abouelleil A."/>
            <person name="Allen A.W."/>
            <person name="Alvarado L."/>
            <person name="Arachchi H.M."/>
            <person name="Berlin A.M."/>
            <person name="Chapman S.B."/>
            <person name="Gainer-Dewar J."/>
            <person name="Goldberg J."/>
            <person name="Griggs A."/>
            <person name="Gujja S."/>
            <person name="Hansen M."/>
            <person name="Howarth C."/>
            <person name="Imamovic A."/>
            <person name="Ireland A."/>
            <person name="Larimer J."/>
            <person name="McCowan C."/>
            <person name="Murphy C."/>
            <person name="Pearson M."/>
            <person name="Poon T.W."/>
            <person name="Priest M."/>
            <person name="Roberts A."/>
            <person name="Saif S."/>
            <person name="Shea T."/>
            <person name="Sisk P."/>
            <person name="Sykes S."/>
            <person name="Wortman J."/>
            <person name="Nusbaum C."/>
            <person name="Birren B."/>
        </authorList>
    </citation>
    <scope>NUCLEOTIDE SEQUENCE [LARGE SCALE GENOMIC DNA]</scope>
    <source>
        <strain evidence="5 6">ATCC 43076</strain>
    </source>
</reference>
<evidence type="ECO:0000256" key="2">
    <source>
        <dbReference type="ARBA" id="ARBA00022679"/>
    </source>
</evidence>
<dbReference type="Proteomes" id="UP000014136">
    <property type="component" value="Unassembled WGS sequence"/>
</dbReference>
<dbReference type="AlphaFoldDB" id="S0JET2"/>
<dbReference type="STRING" id="41997.RV16_GL001329"/>
<dbReference type="Pfam" id="PF00132">
    <property type="entry name" value="Hexapep"/>
    <property type="match status" value="1"/>
</dbReference>
<dbReference type="InterPro" id="IPR001451">
    <property type="entry name" value="Hexapep"/>
</dbReference>